<gene>
    <name evidence="4" type="ORF">GCM10009846_17730</name>
</gene>
<comment type="caution">
    <text evidence="4">The sequence shown here is derived from an EMBL/GenBank/DDBJ whole genome shotgun (WGS) entry which is preliminary data.</text>
</comment>
<dbReference type="InterPro" id="IPR050356">
    <property type="entry name" value="SulA_CellDiv_inhibitor"/>
</dbReference>
<dbReference type="InterPro" id="IPR043502">
    <property type="entry name" value="DNA/RNA_pol_sf"/>
</dbReference>
<dbReference type="PANTHER" id="PTHR35369:SF2">
    <property type="entry name" value="BLR3025 PROTEIN"/>
    <property type="match status" value="1"/>
</dbReference>
<organism evidence="4 5">
    <name type="scientific">Agrococcus versicolor</name>
    <dbReference type="NCBI Taxonomy" id="501482"/>
    <lineage>
        <taxon>Bacteria</taxon>
        <taxon>Bacillati</taxon>
        <taxon>Actinomycetota</taxon>
        <taxon>Actinomycetes</taxon>
        <taxon>Micrococcales</taxon>
        <taxon>Microbacteriaceae</taxon>
        <taxon>Agrococcus</taxon>
    </lineage>
</organism>
<keyword evidence="1" id="KW-0227">DNA damage</keyword>
<name>A0ABP5MGX8_9MICO</name>
<evidence type="ECO:0000256" key="2">
    <source>
        <dbReference type="SAM" id="MobiDB-lite"/>
    </source>
</evidence>
<dbReference type="EMBL" id="BAAAQT010000006">
    <property type="protein sequence ID" value="GAA2173902.1"/>
    <property type="molecule type" value="Genomic_DNA"/>
</dbReference>
<dbReference type="PANTHER" id="PTHR35369">
    <property type="entry name" value="BLR3025 PROTEIN-RELATED"/>
    <property type="match status" value="1"/>
</dbReference>
<dbReference type="Gene3D" id="3.40.1170.60">
    <property type="match status" value="1"/>
</dbReference>
<dbReference type="Proteomes" id="UP001501599">
    <property type="component" value="Unassembled WGS sequence"/>
</dbReference>
<keyword evidence="5" id="KW-1185">Reference proteome</keyword>
<dbReference type="InterPro" id="IPR001126">
    <property type="entry name" value="UmuC"/>
</dbReference>
<reference evidence="5" key="1">
    <citation type="journal article" date="2019" name="Int. J. Syst. Evol. Microbiol.">
        <title>The Global Catalogue of Microorganisms (GCM) 10K type strain sequencing project: providing services to taxonomists for standard genome sequencing and annotation.</title>
        <authorList>
            <consortium name="The Broad Institute Genomics Platform"/>
            <consortium name="The Broad Institute Genome Sequencing Center for Infectious Disease"/>
            <person name="Wu L."/>
            <person name="Ma J."/>
        </authorList>
    </citation>
    <scope>NUCLEOTIDE SEQUENCE [LARGE SCALE GENOMIC DNA]</scope>
    <source>
        <strain evidence="5">JCM 16026</strain>
    </source>
</reference>
<dbReference type="CDD" id="cd03468">
    <property type="entry name" value="PolY_like"/>
    <property type="match status" value="1"/>
</dbReference>
<feature type="domain" description="UmuC" evidence="3">
    <location>
        <begin position="54"/>
        <end position="180"/>
    </location>
</feature>
<sequence>MIADSGPEVRSVRSGAAPSAPERADRTSGRRTVRRIAVLRVPDWSVEVARAAGELPGGVPVATTHLHRIVACDDLAREAGVRVGQRVRDAQAGAPSLVLADADAVGEVLAFAHVIRAVEGVVPGVQGLGDGALALPMRGAARFYGGEREAIEAIAAALAPLGLRIRVGVADDRFAAELAERVAAGRDVHESATASAHGARGTAHEHISPVTPACIVPPGASRAFLAPMPVTVLGGELAGMLLRLGLTTLGDLAALPEASVRDRFGAEGLRDQHRARGLDDRAVEPGSDHPPDALALEFEPGIEGSEELGFALQGRADAYVAELAARRLVVAEVRILLRADLGGISERTWRKPGFFRARDVVDRARWQLSESGLDSALVEVRITPERLERDTDHMPGLWGGRGVDERTRGVIERLQGVLGREGVVVASLGGGRLLAERGVLTPWGDAIAEPREGPWPGSLPEPRPSTVFRPPQPVTLLDADGSTVDADERIRPPVWFRSPAGDRRRVAAWAGPWPLRLRTGALVESLARIQVVDGAGDAWVLLGDDAGWRAEGRYD</sequence>
<proteinExistence type="predicted"/>
<evidence type="ECO:0000256" key="1">
    <source>
        <dbReference type="ARBA" id="ARBA00022763"/>
    </source>
</evidence>
<evidence type="ECO:0000313" key="4">
    <source>
        <dbReference type="EMBL" id="GAA2173902.1"/>
    </source>
</evidence>
<accession>A0ABP5MGX8</accession>
<protein>
    <submittedName>
        <fullName evidence="4">DNA polymerase Y family protein</fullName>
    </submittedName>
</protein>
<feature type="region of interest" description="Disordered" evidence="2">
    <location>
        <begin position="1"/>
        <end position="29"/>
    </location>
</feature>
<dbReference type="Pfam" id="PF00817">
    <property type="entry name" value="IMS"/>
    <property type="match status" value="1"/>
</dbReference>
<dbReference type="SUPFAM" id="SSF56672">
    <property type="entry name" value="DNA/RNA polymerases"/>
    <property type="match status" value="1"/>
</dbReference>
<dbReference type="RefSeq" id="WP_344342771.1">
    <property type="nucleotide sequence ID" value="NZ_BAAAQT010000006.1"/>
</dbReference>
<evidence type="ECO:0000259" key="3">
    <source>
        <dbReference type="Pfam" id="PF00817"/>
    </source>
</evidence>
<evidence type="ECO:0000313" key="5">
    <source>
        <dbReference type="Proteomes" id="UP001501599"/>
    </source>
</evidence>